<dbReference type="InterPro" id="IPR011642">
    <property type="entry name" value="Gate_dom"/>
</dbReference>
<sequence length="176" mass="19234">MNIILYLSNFMIPLVFVYIIGFGLLSKVNVFDVFVKGVMDGFKVVLNIMPTLIGLMVAVGILRASGALDFLTMVLTPITNLVKFPSELVPIALMRTVSSSAATGLVLDLFKTYGPDSTIGRMVSVMMGCTETIFYTLSVYFLAVNIKKTRYTITGALLANIAGIIFSVFITYRLFG</sequence>
<comment type="caution">
    <text evidence="3">The sequence shown here is derived from an EMBL/GenBank/DDBJ whole genome shotgun (WGS) entry which is preliminary data.</text>
</comment>
<dbReference type="AlphaFoldDB" id="A0A4R1N237"/>
<dbReference type="InterPro" id="IPR052549">
    <property type="entry name" value="SpmB"/>
</dbReference>
<dbReference type="PANTHER" id="PTHR35793:SF2">
    <property type="entry name" value="INNER MEMBRANE PROTEIN YJIG"/>
    <property type="match status" value="1"/>
</dbReference>
<dbReference type="Proteomes" id="UP000294545">
    <property type="component" value="Unassembled WGS sequence"/>
</dbReference>
<evidence type="ECO:0000313" key="3">
    <source>
        <dbReference type="EMBL" id="TCL00047.1"/>
    </source>
</evidence>
<organism evidence="3 4">
    <name type="scientific">Natranaerovirga hydrolytica</name>
    <dbReference type="NCBI Taxonomy" id="680378"/>
    <lineage>
        <taxon>Bacteria</taxon>
        <taxon>Bacillati</taxon>
        <taxon>Bacillota</taxon>
        <taxon>Clostridia</taxon>
        <taxon>Lachnospirales</taxon>
        <taxon>Natranaerovirgaceae</taxon>
        <taxon>Natranaerovirga</taxon>
    </lineage>
</organism>
<evidence type="ECO:0000259" key="2">
    <source>
        <dbReference type="Pfam" id="PF07670"/>
    </source>
</evidence>
<keyword evidence="4" id="KW-1185">Reference proteome</keyword>
<evidence type="ECO:0000313" key="4">
    <source>
        <dbReference type="Proteomes" id="UP000294545"/>
    </source>
</evidence>
<feature type="transmembrane region" description="Helical" evidence="1">
    <location>
        <begin position="45"/>
        <end position="68"/>
    </location>
</feature>
<keyword evidence="1" id="KW-0812">Transmembrane</keyword>
<keyword evidence="1" id="KW-1133">Transmembrane helix</keyword>
<dbReference type="RefSeq" id="WP_132278703.1">
    <property type="nucleotide sequence ID" value="NZ_SMGQ01000001.1"/>
</dbReference>
<protein>
    <submittedName>
        <fullName evidence="3">Spore maturation protein B</fullName>
    </submittedName>
</protein>
<feature type="transmembrane region" description="Helical" evidence="1">
    <location>
        <begin position="122"/>
        <end position="143"/>
    </location>
</feature>
<accession>A0A4R1N237</accession>
<name>A0A4R1N237_9FIRM</name>
<reference evidence="3 4" key="1">
    <citation type="submission" date="2019-03" db="EMBL/GenBank/DDBJ databases">
        <title>Genomic Encyclopedia of Type Strains, Phase IV (KMG-IV): sequencing the most valuable type-strain genomes for metagenomic binning, comparative biology and taxonomic classification.</title>
        <authorList>
            <person name="Goeker M."/>
        </authorList>
    </citation>
    <scope>NUCLEOTIDE SEQUENCE [LARGE SCALE GENOMIC DNA]</scope>
    <source>
        <strain evidence="3 4">DSM 24176</strain>
    </source>
</reference>
<gene>
    <name evidence="3" type="ORF">EDC19_0027</name>
</gene>
<feature type="domain" description="Nucleoside transporter/FeoB GTPase Gate" evidence="2">
    <location>
        <begin position="45"/>
        <end position="146"/>
    </location>
</feature>
<dbReference type="EMBL" id="SMGQ01000001">
    <property type="protein sequence ID" value="TCL00047.1"/>
    <property type="molecule type" value="Genomic_DNA"/>
</dbReference>
<dbReference type="PANTHER" id="PTHR35793">
    <property type="entry name" value="INNER MEMBRANE PROTEIN YJIG"/>
    <property type="match status" value="1"/>
</dbReference>
<keyword evidence="1" id="KW-0472">Membrane</keyword>
<feature type="transmembrane region" description="Helical" evidence="1">
    <location>
        <begin position="155"/>
        <end position="175"/>
    </location>
</feature>
<proteinExistence type="predicted"/>
<dbReference type="GO" id="GO:0005886">
    <property type="term" value="C:plasma membrane"/>
    <property type="evidence" value="ECO:0007669"/>
    <property type="project" value="TreeGrafter"/>
</dbReference>
<dbReference type="OrthoDB" id="9805623at2"/>
<evidence type="ECO:0000256" key="1">
    <source>
        <dbReference type="SAM" id="Phobius"/>
    </source>
</evidence>
<feature type="transmembrane region" description="Helical" evidence="1">
    <location>
        <begin position="6"/>
        <end position="25"/>
    </location>
</feature>
<dbReference type="Pfam" id="PF07670">
    <property type="entry name" value="Gate"/>
    <property type="match status" value="1"/>
</dbReference>